<dbReference type="InterPro" id="IPR039920">
    <property type="entry name" value="MMS19"/>
</dbReference>
<dbReference type="OrthoDB" id="342900at2759"/>
<dbReference type="InterPro" id="IPR024687">
    <property type="entry name" value="MMS19_C"/>
</dbReference>
<evidence type="ECO:0000256" key="2">
    <source>
        <dbReference type="ARBA" id="ARBA00009340"/>
    </source>
</evidence>
<dbReference type="InterPro" id="IPR011989">
    <property type="entry name" value="ARM-like"/>
</dbReference>
<dbReference type="GO" id="GO:0016226">
    <property type="term" value="P:iron-sulfur cluster assembly"/>
    <property type="evidence" value="ECO:0007669"/>
    <property type="project" value="UniProtKB-UniRule"/>
</dbReference>
<dbReference type="Pfam" id="PF14500">
    <property type="entry name" value="MMS19_N"/>
    <property type="match status" value="1"/>
</dbReference>
<dbReference type="EMBL" id="AWUE01020743">
    <property type="protein sequence ID" value="OMO66542.1"/>
    <property type="molecule type" value="Genomic_DNA"/>
</dbReference>
<comment type="function">
    <text evidence="5">Key component of the cytosolic iron-sulfur protein assembly (CIA) complex, a multiprotein complex that mediates the incorporation of iron-sulfur cluster into apoproteins specifically involved in DNA metabolism and genomic integrity. In the CIA complex, MMS19 acts as an adapter between early-acting CIA components and a subset of cellular target iron-sulfur proteins.</text>
</comment>
<dbReference type="Gene3D" id="1.25.10.10">
    <property type="entry name" value="Leucine-rich Repeat Variant"/>
    <property type="match status" value="1"/>
</dbReference>
<dbReference type="PANTHER" id="PTHR12891:SF0">
    <property type="entry name" value="MMS19 NUCLEOTIDE EXCISION REPAIR PROTEIN HOMOLOG"/>
    <property type="match status" value="1"/>
</dbReference>
<evidence type="ECO:0000313" key="9">
    <source>
        <dbReference type="Proteomes" id="UP000187203"/>
    </source>
</evidence>
<comment type="subcellular location">
    <subcellularLocation>
        <location evidence="1 5">Nucleus</location>
    </subcellularLocation>
</comment>
<accession>A0A1R3H871</accession>
<dbReference type="SUPFAM" id="SSF48371">
    <property type="entry name" value="ARM repeat"/>
    <property type="match status" value="1"/>
</dbReference>
<evidence type="ECO:0000256" key="5">
    <source>
        <dbReference type="RuleBase" id="RU367072"/>
    </source>
</evidence>
<keyword evidence="3" id="KW-0677">Repeat</keyword>
<evidence type="ECO:0000256" key="4">
    <source>
        <dbReference type="ARBA" id="ARBA00023242"/>
    </source>
</evidence>
<organism evidence="8 9">
    <name type="scientific">Corchorus olitorius</name>
    <dbReference type="NCBI Taxonomy" id="93759"/>
    <lineage>
        <taxon>Eukaryota</taxon>
        <taxon>Viridiplantae</taxon>
        <taxon>Streptophyta</taxon>
        <taxon>Embryophyta</taxon>
        <taxon>Tracheophyta</taxon>
        <taxon>Spermatophyta</taxon>
        <taxon>Magnoliopsida</taxon>
        <taxon>eudicotyledons</taxon>
        <taxon>Gunneridae</taxon>
        <taxon>Pentapetalae</taxon>
        <taxon>rosids</taxon>
        <taxon>malvids</taxon>
        <taxon>Malvales</taxon>
        <taxon>Malvaceae</taxon>
        <taxon>Grewioideae</taxon>
        <taxon>Apeibeae</taxon>
        <taxon>Corchorus</taxon>
    </lineage>
</organism>
<dbReference type="STRING" id="93759.A0A1R3H871"/>
<gene>
    <name evidence="8" type="ORF">COLO4_30513</name>
</gene>
<keyword evidence="5" id="KW-0227">DNA damage</keyword>
<protein>
    <recommendedName>
        <fullName evidence="5">MMS19 nucleotide excision repair protein</fullName>
    </recommendedName>
</protein>
<evidence type="ECO:0000256" key="3">
    <source>
        <dbReference type="ARBA" id="ARBA00022737"/>
    </source>
</evidence>
<comment type="similarity">
    <text evidence="2 5">Belongs to the MET18/MMS19 family.</text>
</comment>
<dbReference type="Pfam" id="PF12460">
    <property type="entry name" value="MMS19_C"/>
    <property type="match status" value="1"/>
</dbReference>
<dbReference type="AlphaFoldDB" id="A0A1R3H871"/>
<sequence>MAETSQLVQHIESFVDTSRSPTQQAASLDAVASLLKNNLLTMEKLVREMEGYLTTTDDVIRARGILLLGEVLGHLASKPLDAAAVHSLIGFFTERLADWRALRGAVIGCLALLRRKSNVGMVSGSDAKAVAESYIQNLQVQSLGQYDRKLCFELLECLLERYPTAIASLGDDLIYGICEAVDGEKDPYCLMLTFHIIEILPRLFPDPSGPLASFANDLFDILGCYFPIHFTHPKGTDVSIKRDDLARALMLAFSSTPLYEPFAIPLLLEKLSSSLQSAKVDSLRYLSECVVKYGVDRMAEHGDAIWSSLKDAVFTSADSVLSFTPESIEAQGLPENEIAVEALSVLQKLIVQNTSLFLDLIVADSDINLIFNTISSYKSYHEIPSQSKQRLHAVGHILSISTKASTASCNRIFECFFSQLMDILGLSSRHSSANPCPDENMMIMKKCNHGALYLTIELLSACRDLIASSETIIAASAHIEEKWSYMLQSFSPSLMKAFCSASIPTGQDTHDAEKYFGVKGLLILSTFPGGYLLISKTVFEKILVTFVSVVTENYSNMLLWKLALKALVQIGSFIERCHEAEREPSYMDIVVEKIVALSSLADSSMPFPLRLEALSDIGRSGQNYMLKVIQGLEEAIYANLLEVHGSSNSAEILTQLLKCFSDKGVLDVMMNAMKLAVASCSEENQNIIVQKSYSILSSSTSLLLKELFQQERFEIVEEVFNNSSARDEWIFSLFASEVIAVHPQTHIPNIRQILYLFLITLLKGNVVAAQALGSLFNKLGLKPAGEQTSSDCTLDEAMDIILKMSLWIFNGKSSSDIQAISNGTINLASAAGSCTSLQIRAIVGLAWVGKGLLMRGHEKVKDITMIFLRCLELNGGALEEGALENNYKLDLHQTVMKSAADAFQILMSDSEACLNREFHAVIRPLYKQRFFSTMMPILQSMIMKSEPLSRNLLLRAAAHIIIDTPLIVVLTDAKKMIPMLLDGLSALNNDTVNKDVIYGLLLVLSGALTDKNGQEAVSDNAHTIVDCLIELIQYPHMMVVRETAIQCLVAISGLSHARIYPMRTKVLRAIIKALDDPKRAVRQEAVRCRQAW</sequence>
<keyword evidence="5" id="KW-0234">DNA repair</keyword>
<name>A0A1R3H871_9ROSI</name>
<dbReference type="GO" id="GO:0005634">
    <property type="term" value="C:nucleus"/>
    <property type="evidence" value="ECO:0007669"/>
    <property type="project" value="UniProtKB-SubCell"/>
</dbReference>
<dbReference type="GO" id="GO:0006281">
    <property type="term" value="P:DNA repair"/>
    <property type="evidence" value="ECO:0007669"/>
    <property type="project" value="UniProtKB-UniRule"/>
</dbReference>
<dbReference type="InterPro" id="IPR029240">
    <property type="entry name" value="MMS19_N"/>
</dbReference>
<dbReference type="Proteomes" id="UP000187203">
    <property type="component" value="Unassembled WGS sequence"/>
</dbReference>
<evidence type="ECO:0000256" key="1">
    <source>
        <dbReference type="ARBA" id="ARBA00004123"/>
    </source>
</evidence>
<evidence type="ECO:0000313" key="8">
    <source>
        <dbReference type="EMBL" id="OMO66542.1"/>
    </source>
</evidence>
<keyword evidence="4 5" id="KW-0539">Nucleus</keyword>
<dbReference type="InterPro" id="IPR016024">
    <property type="entry name" value="ARM-type_fold"/>
</dbReference>
<feature type="domain" description="MMS19 N-terminal" evidence="7">
    <location>
        <begin position="46"/>
        <end position="314"/>
    </location>
</feature>
<feature type="domain" description="MMS19 C-terminal" evidence="6">
    <location>
        <begin position="632"/>
        <end position="1051"/>
    </location>
</feature>
<keyword evidence="9" id="KW-1185">Reference proteome</keyword>
<evidence type="ECO:0000259" key="6">
    <source>
        <dbReference type="Pfam" id="PF12460"/>
    </source>
</evidence>
<dbReference type="GO" id="GO:0097361">
    <property type="term" value="C:cytosolic [4Fe-4S] assembly targeting complex"/>
    <property type="evidence" value="ECO:0007669"/>
    <property type="project" value="UniProtKB-UniRule"/>
</dbReference>
<dbReference type="GO" id="GO:0051604">
    <property type="term" value="P:protein maturation"/>
    <property type="evidence" value="ECO:0007669"/>
    <property type="project" value="UniProtKB-UniRule"/>
</dbReference>
<reference evidence="9" key="1">
    <citation type="submission" date="2013-09" db="EMBL/GenBank/DDBJ databases">
        <title>Corchorus olitorius genome sequencing.</title>
        <authorList>
            <person name="Alam M."/>
            <person name="Haque M.S."/>
            <person name="Islam M.S."/>
            <person name="Emdad E.M."/>
            <person name="Islam M.M."/>
            <person name="Ahmed B."/>
            <person name="Halim A."/>
            <person name="Hossen Q.M.M."/>
            <person name="Hossain M.Z."/>
            <person name="Ahmed R."/>
            <person name="Khan M.M."/>
            <person name="Islam R."/>
            <person name="Rashid M.M."/>
            <person name="Khan S.A."/>
            <person name="Rahman M.S."/>
            <person name="Alam M."/>
            <person name="Yahiya A.S."/>
            <person name="Khan M.S."/>
            <person name="Azam M.S."/>
            <person name="Haque T."/>
            <person name="Lashkar M.Z.H."/>
            <person name="Akhand A.I."/>
            <person name="Morshed G."/>
            <person name="Roy S."/>
            <person name="Uddin K.S."/>
            <person name="Rabeya T."/>
            <person name="Hossain A.S."/>
            <person name="Chowdhury A."/>
            <person name="Snigdha A.R."/>
            <person name="Mortoza M.S."/>
            <person name="Matin S.A."/>
            <person name="Hoque S.M.E."/>
            <person name="Islam M.K."/>
            <person name="Roy D.K."/>
            <person name="Haider R."/>
            <person name="Moosa M.M."/>
            <person name="Elias S.M."/>
            <person name="Hasan A.M."/>
            <person name="Jahan S."/>
            <person name="Shafiuddin M."/>
            <person name="Mahmood N."/>
            <person name="Shommy N.S."/>
        </authorList>
    </citation>
    <scope>NUCLEOTIDE SEQUENCE [LARGE SCALE GENOMIC DNA]</scope>
    <source>
        <strain evidence="9">cv. O-4</strain>
    </source>
</reference>
<proteinExistence type="inferred from homology"/>
<dbReference type="PANTHER" id="PTHR12891">
    <property type="entry name" value="DNA REPAIR/TRANSCRIPTION PROTEIN MET18/MMS19"/>
    <property type="match status" value="1"/>
</dbReference>
<evidence type="ECO:0000259" key="7">
    <source>
        <dbReference type="Pfam" id="PF14500"/>
    </source>
</evidence>
<comment type="caution">
    <text evidence="8">The sequence shown here is derived from an EMBL/GenBank/DDBJ whole genome shotgun (WGS) entry which is preliminary data.</text>
</comment>